<organism evidence="2">
    <name type="scientific">Triticum aestivum</name>
    <name type="common">Wheat</name>
    <dbReference type="NCBI Taxonomy" id="4565"/>
    <lineage>
        <taxon>Eukaryota</taxon>
        <taxon>Viridiplantae</taxon>
        <taxon>Streptophyta</taxon>
        <taxon>Embryophyta</taxon>
        <taxon>Tracheophyta</taxon>
        <taxon>Spermatophyta</taxon>
        <taxon>Magnoliopsida</taxon>
        <taxon>Liliopsida</taxon>
        <taxon>Poales</taxon>
        <taxon>Poaceae</taxon>
        <taxon>BOP clade</taxon>
        <taxon>Pooideae</taxon>
        <taxon>Triticodae</taxon>
        <taxon>Triticeae</taxon>
        <taxon>Triticinae</taxon>
        <taxon>Triticum</taxon>
    </lineage>
</organism>
<name>A0A9R1KFC9_WHEAT</name>
<feature type="non-terminal residue" evidence="2">
    <location>
        <position position="1"/>
    </location>
</feature>
<feature type="region of interest" description="Disordered" evidence="1">
    <location>
        <begin position="1"/>
        <end position="47"/>
    </location>
</feature>
<gene>
    <name evidence="2" type="ORF">CFC21_060143</name>
</gene>
<proteinExistence type="predicted"/>
<protein>
    <submittedName>
        <fullName evidence="2">Uncharacterized protein</fullName>
    </submittedName>
</protein>
<comment type="caution">
    <text evidence="2">The sequence shown here is derived from an EMBL/GenBank/DDBJ whole genome shotgun (WGS) entry which is preliminary data.</text>
</comment>
<feature type="compositionally biased region" description="Acidic residues" evidence="1">
    <location>
        <begin position="1"/>
        <end position="14"/>
    </location>
</feature>
<reference evidence="2" key="2">
    <citation type="submission" date="2020-03" db="EMBL/GenBank/DDBJ databases">
        <title>The second near-complete assembly of the hexaploid bread wheat (Triticum aestivum) genome.</title>
        <authorList>
            <person name="Zimin A.V."/>
            <person name="Puiu D."/>
            <person name="Shumante A."/>
            <person name="Alonge M."/>
            <person name="Salzberg S.L."/>
        </authorList>
    </citation>
    <scope>NUCLEOTIDE SEQUENCE</scope>
    <source>
        <tissue evidence="2">Leaf</tissue>
    </source>
</reference>
<evidence type="ECO:0000313" key="2">
    <source>
        <dbReference type="EMBL" id="KAF7051971.1"/>
    </source>
</evidence>
<sequence>AEDEEDEAEDDEPDSGAAEKSEVANGNKSAGSALPSKRKRDNEDGGN</sequence>
<accession>A0A9R1KFC9</accession>
<evidence type="ECO:0000256" key="1">
    <source>
        <dbReference type="SAM" id="MobiDB-lite"/>
    </source>
</evidence>
<dbReference type="Proteomes" id="UP000815260">
    <property type="component" value="Chromosome 4D"/>
</dbReference>
<dbReference type="AlphaFoldDB" id="A0A9R1KFC9"/>
<reference evidence="2" key="1">
    <citation type="journal article" date="2017" name="Gigascience">
        <title>The first near-complete assembly of the hexaploid bread wheat genome, Triticum aestivum.</title>
        <authorList>
            <person name="Zimin A.V."/>
            <person name="Puiu D."/>
            <person name="Hall R."/>
            <person name="Kingan S."/>
            <person name="Clavijo B.J."/>
            <person name="Salzberg S.L."/>
        </authorList>
    </citation>
    <scope>NUCLEOTIDE SEQUENCE</scope>
    <source>
        <tissue evidence="2">Leaf</tissue>
    </source>
</reference>
<dbReference type="EMBL" id="CM022222">
    <property type="protein sequence ID" value="KAF7051971.1"/>
    <property type="molecule type" value="Genomic_DNA"/>
</dbReference>